<protein>
    <submittedName>
        <fullName evidence="7">AI-2E family transporter</fullName>
    </submittedName>
</protein>
<comment type="caution">
    <text evidence="7">The sequence shown here is derived from an EMBL/GenBank/DDBJ whole genome shotgun (WGS) entry which is preliminary data.</text>
</comment>
<evidence type="ECO:0000256" key="3">
    <source>
        <dbReference type="ARBA" id="ARBA00022692"/>
    </source>
</evidence>
<gene>
    <name evidence="7" type="ORF">DI564_11680</name>
</gene>
<organism evidence="7 8">
    <name type="scientific">Rhodanobacter denitrificans</name>
    <dbReference type="NCBI Taxonomy" id="666685"/>
    <lineage>
        <taxon>Bacteria</taxon>
        <taxon>Pseudomonadati</taxon>
        <taxon>Pseudomonadota</taxon>
        <taxon>Gammaproteobacteria</taxon>
        <taxon>Lysobacterales</taxon>
        <taxon>Rhodanobacteraceae</taxon>
        <taxon>Rhodanobacter</taxon>
    </lineage>
</organism>
<dbReference type="GO" id="GO:0016020">
    <property type="term" value="C:membrane"/>
    <property type="evidence" value="ECO:0007669"/>
    <property type="project" value="UniProtKB-SubCell"/>
</dbReference>
<evidence type="ECO:0000256" key="2">
    <source>
        <dbReference type="ARBA" id="ARBA00009773"/>
    </source>
</evidence>
<comment type="similarity">
    <text evidence="2">Belongs to the autoinducer-2 exporter (AI-2E) (TC 2.A.86) family.</text>
</comment>
<proteinExistence type="inferred from homology"/>
<keyword evidence="4 6" id="KW-1133">Transmembrane helix</keyword>
<feature type="transmembrane region" description="Helical" evidence="6">
    <location>
        <begin position="250"/>
        <end position="272"/>
    </location>
</feature>
<reference evidence="7 8" key="1">
    <citation type="submission" date="2017-08" db="EMBL/GenBank/DDBJ databases">
        <title>Infants hospitalized years apart are colonized by the same room-sourced microbial strains.</title>
        <authorList>
            <person name="Brooks B."/>
            <person name="Olm M.R."/>
            <person name="Firek B.A."/>
            <person name="Baker R."/>
            <person name="Thomas B.C."/>
            <person name="Morowitz M.J."/>
            <person name="Banfield J.F."/>
        </authorList>
    </citation>
    <scope>NUCLEOTIDE SEQUENCE [LARGE SCALE GENOMIC DNA]</scope>
    <source>
        <strain evidence="7">S2_005_003_R2_42</strain>
    </source>
</reference>
<dbReference type="Proteomes" id="UP000249046">
    <property type="component" value="Unassembled WGS sequence"/>
</dbReference>
<evidence type="ECO:0000256" key="6">
    <source>
        <dbReference type="SAM" id="Phobius"/>
    </source>
</evidence>
<evidence type="ECO:0000256" key="1">
    <source>
        <dbReference type="ARBA" id="ARBA00004141"/>
    </source>
</evidence>
<comment type="subcellular location">
    <subcellularLocation>
        <location evidence="1">Membrane</location>
        <topology evidence="1">Multi-pass membrane protein</topology>
    </subcellularLocation>
</comment>
<evidence type="ECO:0000256" key="4">
    <source>
        <dbReference type="ARBA" id="ARBA00022989"/>
    </source>
</evidence>
<feature type="transmembrane region" description="Helical" evidence="6">
    <location>
        <begin position="82"/>
        <end position="100"/>
    </location>
</feature>
<sequence length="395" mass="42878">MNHACVPALRRAGGSAQWRVLHRGDAMDPISERAPYAAPATLGDLRRAQVALNVRIHRLLGIVVAGGVLYTCYFAAELILPILLAAFFALLLNPLMRRLAQRWLPRWLAALVMISLFLGLLGGIANALYPAAAEWVSRAPTVLREATPRLKALTRPFQEASKVTASLGEIAVDEEARRSRVVLQAPARANLLAATPRALAGVLAVVLLTYFFLLYGDTLLRRILMLRPTWSAKRLTVDIVRSIQNDVSRYFLTVCCTSLGLGAATAALLWLIGVDTPLLWGALAALLNLTPYVGPLVMAALLALVGLAQFPTLGAALLPAAGYLGLHTLESQVFTPLVLGRTVNLNPLAIIVWLLIWGWLWGILGLLLAVPMLVCFKIVCSRVESLQDFAILLEK</sequence>
<dbReference type="EMBL" id="QFPO01000010">
    <property type="protein sequence ID" value="PZQ13164.1"/>
    <property type="molecule type" value="Genomic_DNA"/>
</dbReference>
<dbReference type="InterPro" id="IPR002549">
    <property type="entry name" value="AI-2E-like"/>
</dbReference>
<dbReference type="PANTHER" id="PTHR21716">
    <property type="entry name" value="TRANSMEMBRANE PROTEIN"/>
    <property type="match status" value="1"/>
</dbReference>
<feature type="transmembrane region" description="Helical" evidence="6">
    <location>
        <begin position="56"/>
        <end position="76"/>
    </location>
</feature>
<feature type="transmembrane region" description="Helical" evidence="6">
    <location>
        <begin position="278"/>
        <end position="305"/>
    </location>
</feature>
<feature type="transmembrane region" description="Helical" evidence="6">
    <location>
        <begin position="349"/>
        <end position="376"/>
    </location>
</feature>
<dbReference type="Pfam" id="PF01594">
    <property type="entry name" value="AI-2E_transport"/>
    <property type="match status" value="1"/>
</dbReference>
<feature type="transmembrane region" description="Helical" evidence="6">
    <location>
        <begin position="312"/>
        <end position="329"/>
    </location>
</feature>
<dbReference type="GO" id="GO:0055085">
    <property type="term" value="P:transmembrane transport"/>
    <property type="evidence" value="ECO:0007669"/>
    <property type="project" value="TreeGrafter"/>
</dbReference>
<name>A0A2W5KBY9_9GAMM</name>
<evidence type="ECO:0000313" key="7">
    <source>
        <dbReference type="EMBL" id="PZQ13164.1"/>
    </source>
</evidence>
<dbReference type="PANTHER" id="PTHR21716:SF16">
    <property type="entry name" value="BLL1467 PROTEIN"/>
    <property type="match status" value="1"/>
</dbReference>
<accession>A0A2W5KBY9</accession>
<keyword evidence="3 6" id="KW-0812">Transmembrane</keyword>
<evidence type="ECO:0000256" key="5">
    <source>
        <dbReference type="ARBA" id="ARBA00023136"/>
    </source>
</evidence>
<keyword evidence="5 6" id="KW-0472">Membrane</keyword>
<evidence type="ECO:0000313" key="8">
    <source>
        <dbReference type="Proteomes" id="UP000249046"/>
    </source>
</evidence>
<dbReference type="AlphaFoldDB" id="A0A2W5KBY9"/>
<feature type="transmembrane region" description="Helical" evidence="6">
    <location>
        <begin position="198"/>
        <end position="216"/>
    </location>
</feature>
<feature type="transmembrane region" description="Helical" evidence="6">
    <location>
        <begin position="107"/>
        <end position="129"/>
    </location>
</feature>